<reference evidence="1" key="1">
    <citation type="journal article" date="2015" name="Nature">
        <title>Complex archaea that bridge the gap between prokaryotes and eukaryotes.</title>
        <authorList>
            <person name="Spang A."/>
            <person name="Saw J.H."/>
            <person name="Jorgensen S.L."/>
            <person name="Zaremba-Niedzwiedzka K."/>
            <person name="Martijn J."/>
            <person name="Lind A.E."/>
            <person name="van Eijk R."/>
            <person name="Schleper C."/>
            <person name="Guy L."/>
            <person name="Ettema T.J."/>
        </authorList>
    </citation>
    <scope>NUCLEOTIDE SEQUENCE</scope>
</reference>
<evidence type="ECO:0000313" key="1">
    <source>
        <dbReference type="EMBL" id="KKM73324.1"/>
    </source>
</evidence>
<sequence>MAKRRIYPLNLDTLLKNYEESDQRQIITEYNRIYDLNLDLLIENIETSTDNNLKDFEEHNYLLSAILQPFLTHMIRDYDLLFVDPLYFCKKLKEIDDIPTFDFVLGQKEENVLKTVIFGEVKGQSPKTEFNIAVINEYMNNPMIRDKLINYIRNMDTSILISHDLKFEFVLVCKGLNTPEFIESITEKQIPFILWSVHLDFFENIYRVIIHEKLFDSEEFVLKHDSRYLVDYFRSNRIKYRPILEFTHSLDTNSILVNIRDDYNLRYGTEITDDNLTEIIIELGLGNYYDDSRIIPYLINRLNKKGLE</sequence>
<dbReference type="AlphaFoldDB" id="A0A0F9JU68"/>
<accession>A0A0F9JU68</accession>
<dbReference type="EMBL" id="LAZR01009318">
    <property type="protein sequence ID" value="KKM73324.1"/>
    <property type="molecule type" value="Genomic_DNA"/>
</dbReference>
<name>A0A0F9JU68_9ZZZZ</name>
<proteinExistence type="predicted"/>
<protein>
    <submittedName>
        <fullName evidence="1">Uncharacterized protein</fullName>
    </submittedName>
</protein>
<feature type="non-terminal residue" evidence="1">
    <location>
        <position position="308"/>
    </location>
</feature>
<gene>
    <name evidence="1" type="ORF">LCGC14_1411610</name>
</gene>
<organism evidence="1">
    <name type="scientific">marine sediment metagenome</name>
    <dbReference type="NCBI Taxonomy" id="412755"/>
    <lineage>
        <taxon>unclassified sequences</taxon>
        <taxon>metagenomes</taxon>
        <taxon>ecological metagenomes</taxon>
    </lineage>
</organism>
<comment type="caution">
    <text evidence="1">The sequence shown here is derived from an EMBL/GenBank/DDBJ whole genome shotgun (WGS) entry which is preliminary data.</text>
</comment>